<proteinExistence type="predicted"/>
<evidence type="ECO:0000256" key="1">
    <source>
        <dbReference type="SAM" id="Phobius"/>
    </source>
</evidence>
<sequence length="119" mass="12624">MFVSAEVLTTVIAAVSLCVTFVGTMLGAGGWLVHRMDAKIDAVDDKLSARIDGNGQEIAAVRSDLSTEIAAVRSDLSTEIAAMRSDLRAEIAGLRGEVTEVKIAVARIEGPRPHFVTSR</sequence>
<reference evidence="3" key="1">
    <citation type="journal article" date="2019" name="Int. J. Syst. Evol. Microbiol.">
        <title>The Global Catalogue of Microorganisms (GCM) 10K type strain sequencing project: providing services to taxonomists for standard genome sequencing and annotation.</title>
        <authorList>
            <consortium name="The Broad Institute Genomics Platform"/>
            <consortium name="The Broad Institute Genome Sequencing Center for Infectious Disease"/>
            <person name="Wu L."/>
            <person name="Ma J."/>
        </authorList>
    </citation>
    <scope>NUCLEOTIDE SEQUENCE [LARGE SCALE GENOMIC DNA]</scope>
    <source>
        <strain evidence="3">JCM 16546</strain>
    </source>
</reference>
<dbReference type="Proteomes" id="UP001410795">
    <property type="component" value="Unassembled WGS sequence"/>
</dbReference>
<dbReference type="Gene3D" id="6.10.250.2700">
    <property type="match status" value="1"/>
</dbReference>
<keyword evidence="1" id="KW-0812">Transmembrane</keyword>
<comment type="caution">
    <text evidence="2">The sequence shown here is derived from an EMBL/GenBank/DDBJ whole genome shotgun (WGS) entry which is preliminary data.</text>
</comment>
<keyword evidence="1" id="KW-0472">Membrane</keyword>
<accession>A0ABP7BBT1</accession>
<keyword evidence="1" id="KW-1133">Transmembrane helix</keyword>
<keyword evidence="3" id="KW-1185">Reference proteome</keyword>
<dbReference type="EMBL" id="BAAAYV010000006">
    <property type="protein sequence ID" value="GAA3655877.1"/>
    <property type="molecule type" value="Genomic_DNA"/>
</dbReference>
<organism evidence="2 3">
    <name type="scientific">Microbacterium marinilacus</name>
    <dbReference type="NCBI Taxonomy" id="415209"/>
    <lineage>
        <taxon>Bacteria</taxon>
        <taxon>Bacillati</taxon>
        <taxon>Actinomycetota</taxon>
        <taxon>Actinomycetes</taxon>
        <taxon>Micrococcales</taxon>
        <taxon>Microbacteriaceae</taxon>
        <taxon>Microbacterium</taxon>
    </lineage>
</organism>
<name>A0ABP7BBT1_9MICO</name>
<evidence type="ECO:0000313" key="3">
    <source>
        <dbReference type="Proteomes" id="UP001410795"/>
    </source>
</evidence>
<feature type="transmembrane region" description="Helical" evidence="1">
    <location>
        <begin position="12"/>
        <end position="33"/>
    </location>
</feature>
<gene>
    <name evidence="2" type="ORF">GCM10022202_15120</name>
</gene>
<evidence type="ECO:0000313" key="2">
    <source>
        <dbReference type="EMBL" id="GAA3655877.1"/>
    </source>
</evidence>
<evidence type="ECO:0008006" key="4">
    <source>
        <dbReference type="Google" id="ProtNLM"/>
    </source>
</evidence>
<protein>
    <recommendedName>
        <fullName evidence="4">Response regulator</fullName>
    </recommendedName>
</protein>